<dbReference type="eggNOG" id="COG1331">
    <property type="taxonomic scope" value="Bacteria"/>
</dbReference>
<dbReference type="GO" id="GO:0005975">
    <property type="term" value="P:carbohydrate metabolic process"/>
    <property type="evidence" value="ECO:0007669"/>
    <property type="project" value="InterPro"/>
</dbReference>
<dbReference type="Proteomes" id="UP000005868">
    <property type="component" value="Chromosome"/>
</dbReference>
<gene>
    <name evidence="1" type="ordered locus">Tlie_1652</name>
</gene>
<evidence type="ECO:0000313" key="1">
    <source>
        <dbReference type="EMBL" id="AER67374.1"/>
    </source>
</evidence>
<evidence type="ECO:0000313" key="2">
    <source>
        <dbReference type="Proteomes" id="UP000005868"/>
    </source>
</evidence>
<dbReference type="HOGENOM" id="CLU_032113_0_0_0"/>
<dbReference type="AlphaFoldDB" id="G7V843"/>
<evidence type="ECO:0008006" key="3">
    <source>
        <dbReference type="Google" id="ProtNLM"/>
    </source>
</evidence>
<reference evidence="2" key="1">
    <citation type="submission" date="2011-10" db="EMBL/GenBank/DDBJ databases">
        <title>The complete genome of chromosome of Thermovirga lienii DSM 17291.</title>
        <authorList>
            <consortium name="US DOE Joint Genome Institute (JGI-PGF)"/>
            <person name="Lucas S."/>
            <person name="Copeland A."/>
            <person name="Lapidus A."/>
            <person name="Glavina del Rio T."/>
            <person name="Dalin E."/>
            <person name="Tice H."/>
            <person name="Bruce D."/>
            <person name="Goodwin L."/>
            <person name="Pitluck S."/>
            <person name="Peters L."/>
            <person name="Mikhailova N."/>
            <person name="Saunders E."/>
            <person name="Kyrpides N."/>
            <person name="Mavromatis K."/>
            <person name="Ivanova N."/>
            <person name="Last F.I."/>
            <person name="Brettin T."/>
            <person name="Detter J.C."/>
            <person name="Han C."/>
            <person name="Larimer F."/>
            <person name="Land M."/>
            <person name="Hauser L."/>
            <person name="Markowitz V."/>
            <person name="Cheng J.-F."/>
            <person name="Hugenholtz P."/>
            <person name="Woyke T."/>
            <person name="Wu D."/>
            <person name="Spring S."/>
            <person name="Schroeder M."/>
            <person name="Brambilla E.-M."/>
            <person name="Klenk H.-P."/>
            <person name="Eisen J.A."/>
        </authorList>
    </citation>
    <scope>NUCLEOTIDE SEQUENCE [LARGE SCALE GENOMIC DNA]</scope>
    <source>
        <strain evidence="2">ATCC BAA-1197 / DSM 17291 / Cas60314</strain>
    </source>
</reference>
<dbReference type="Gene3D" id="1.50.10.20">
    <property type="match status" value="1"/>
</dbReference>
<keyword evidence="2" id="KW-1185">Reference proteome</keyword>
<dbReference type="SUPFAM" id="SSF48208">
    <property type="entry name" value="Six-hairpin glycosidases"/>
    <property type="match status" value="1"/>
</dbReference>
<dbReference type="KEGG" id="tli:Tlie_1652"/>
<reference evidence="1 2" key="2">
    <citation type="journal article" date="2012" name="Stand. Genomic Sci.">
        <title>Genome sequence of the moderately thermophilic, amino-acid-degrading and sulfur-reducing bacterium Thermovirga lienii type strain (Cas60314(T)).</title>
        <authorList>
            <person name="Goker M."/>
            <person name="Saunders E."/>
            <person name="Lapidus A."/>
            <person name="Nolan M."/>
            <person name="Lucas S."/>
            <person name="Hammon N."/>
            <person name="Deshpande S."/>
            <person name="Cheng J.F."/>
            <person name="Han C."/>
            <person name="Tapia R."/>
            <person name="Goodwin L.A."/>
            <person name="Pitluck S."/>
            <person name="Liolios K."/>
            <person name="Mavromatis K."/>
            <person name="Pagani I."/>
            <person name="Ivanova N."/>
            <person name="Mikhailova N."/>
            <person name="Pati A."/>
            <person name="Chen A."/>
            <person name="Palaniappan K."/>
            <person name="Land M."/>
            <person name="Chang Y.J."/>
            <person name="Jeffries C.D."/>
            <person name="Brambilla E.M."/>
            <person name="Rohde M."/>
            <person name="Spring S."/>
            <person name="Detter J.C."/>
            <person name="Woyke T."/>
            <person name="Bristow J."/>
            <person name="Eisen J.A."/>
            <person name="Markowitz V."/>
            <person name="Hugenholtz P."/>
            <person name="Kyrpides N.C."/>
            <person name="Klenk H.P."/>
        </authorList>
    </citation>
    <scope>NUCLEOTIDE SEQUENCE [LARGE SCALE GENOMIC DNA]</scope>
    <source>
        <strain evidence="2">ATCC BAA-1197 / DSM 17291 / Cas60314</strain>
    </source>
</reference>
<accession>G7V843</accession>
<proteinExistence type="predicted"/>
<dbReference type="STRING" id="580340.Tlie_1652"/>
<organism evidence="1 2">
    <name type="scientific">Thermovirga lienii (strain ATCC BAA-1197 / DSM 17291 / Cas60314)</name>
    <dbReference type="NCBI Taxonomy" id="580340"/>
    <lineage>
        <taxon>Bacteria</taxon>
        <taxon>Thermotogati</taxon>
        <taxon>Synergistota</taxon>
        <taxon>Synergistia</taxon>
        <taxon>Synergistales</taxon>
        <taxon>Thermovirgaceae</taxon>
        <taxon>Thermovirga</taxon>
    </lineage>
</organism>
<sequence>MKVSRCNLIAVVFSVVFLSLMMITPLVGVGFAGGSIPWGKILSSSTEPVFFNEKELVEKTLSLLRNGGAASKQAKEKGSEKLVLLSVSNGKSINVTSYGVGSDIYVALADAVNRLREKKVNLSDVRWFKVYVLRDMEFRRMANIQKPLPIERGLWGLAFPGCDNCIFTPEDVLAKKIVNDKGILQPPSIGLWGDLSAEKMIRSMLEIKRADYVAFRTESVFWDGSRAQRLYRGSPIYDSYEDQDIAESTRLAAYYLLRNVDSKGKFTYVYDPIKDRSKGGYNMLRHAGTIFSMLQYYEKTGDKKVLKGAKRAIEYMLSKVKTFRKNGEEMACLVEGDYVKLGGNGLAVLSLAKYMEATGDNRYMPLVKRMGEWILSVQDESGRFYIHKQVFPEGEVSDFRSVYYPGEAIFALAMLGRLDDENSDKWLKGAARGARYIIEIRDGKKQDMELPHDHWLLYGMDELSRSGYDKEGVFLKHALRLAKVISDAQHKDSYYPDWIGGFGKNPRSTPAATRMEGIGAAYRMAKRAGLEEEGKDILKTFRLGGGFLLRMQIGPSWAMHLKNPSRSIGGVRRSFANFDIRIDYVQHNLSALLALQQALGE</sequence>
<protein>
    <recommendedName>
        <fullName evidence="3">AMMECR1 domain-containing protein</fullName>
    </recommendedName>
</protein>
<dbReference type="EMBL" id="CP003096">
    <property type="protein sequence ID" value="AER67374.1"/>
    <property type="molecule type" value="Genomic_DNA"/>
</dbReference>
<name>G7V843_THELD</name>
<dbReference type="InterPro" id="IPR008928">
    <property type="entry name" value="6-hairpin_glycosidase_sf"/>
</dbReference>